<dbReference type="GO" id="GO:0034220">
    <property type="term" value="P:monoatomic ion transmembrane transport"/>
    <property type="evidence" value="ECO:0007669"/>
    <property type="project" value="UniProtKB-KW"/>
</dbReference>
<feature type="transmembrane region" description="Helical" evidence="5">
    <location>
        <begin position="295"/>
        <end position="317"/>
    </location>
</feature>
<dbReference type="PANTHER" id="PTHR47823:SF11">
    <property type="entry name" value="K+-CHANNEL ERG AND RELATED PROTEINS"/>
    <property type="match status" value="1"/>
</dbReference>
<keyword evidence="7" id="KW-0407">Ion channel</keyword>
<comment type="subcellular location">
    <subcellularLocation>
        <location evidence="1">Membrane</location>
        <topology evidence="1">Multi-pass membrane protein</topology>
    </subcellularLocation>
</comment>
<keyword evidence="7" id="KW-0813">Transport</keyword>
<name>A0ABR1GDQ5_AURAN</name>
<feature type="transmembrane region" description="Helical" evidence="5">
    <location>
        <begin position="143"/>
        <end position="162"/>
    </location>
</feature>
<dbReference type="InterPro" id="IPR003938">
    <property type="entry name" value="K_chnl_volt-dep_EAG/ELK/ERG"/>
</dbReference>
<evidence type="ECO:0000256" key="4">
    <source>
        <dbReference type="ARBA" id="ARBA00023136"/>
    </source>
</evidence>
<sequence>MMQPLIFSRNKAGCCRGMMAEPDAPKERDALNVSFADRAAVTPVAERNVLERSSSRSNVAELAERNVMEIERCVTVESPGSSATLSPNRSRPASFQRQRFQFVLDGVELPCEEEYESDDEELVSTWVKLTFWTMFEPCGYTRIFWDLATILMVGYIAVVMPYRLAFKVDAAPGDASYHVERFIDAAFIVDVAINFRTGFYDEDNRLVMRGDRAALHYLRTWFALDFVSSAPLDLLLGSAFSHLNAAKLLKLGKIMKVMKLLRLSKLQSKGSNLSDALDELFISKAAICLLTAVRMAFYCVFLCHLLACFMVLSGPGFLQNYPRDGEGDSASTWRVPARYLAAMYFAMTTMTTVGYGDIIPNSGWERFYAMIAMCIGGGFYGYVIGVISSLVAVSDANEQACAERMKTIRAWLAHHQFPGELHRRVRRFYKSRVEPRGIRIFNPTSM</sequence>
<evidence type="ECO:0000313" key="7">
    <source>
        <dbReference type="EMBL" id="KAK7254211.1"/>
    </source>
</evidence>
<feature type="transmembrane region" description="Helical" evidence="5">
    <location>
        <begin position="367"/>
        <end position="393"/>
    </location>
</feature>
<evidence type="ECO:0000256" key="5">
    <source>
        <dbReference type="SAM" id="Phobius"/>
    </source>
</evidence>
<protein>
    <submittedName>
        <fullName evidence="7">Voltage-gated potassium channel</fullName>
    </submittedName>
</protein>
<feature type="domain" description="Ion transport" evidence="6">
    <location>
        <begin position="144"/>
        <end position="392"/>
    </location>
</feature>
<keyword evidence="4 5" id="KW-0472">Membrane</keyword>
<keyword evidence="3 5" id="KW-1133">Transmembrane helix</keyword>
<accession>A0ABR1GDQ5</accession>
<dbReference type="Pfam" id="PF00520">
    <property type="entry name" value="Ion_trans"/>
    <property type="match status" value="1"/>
</dbReference>
<dbReference type="PANTHER" id="PTHR47823">
    <property type="entry name" value="ION_TRANS DOMAIN-CONTAINING PROTEIN"/>
    <property type="match status" value="1"/>
</dbReference>
<evidence type="ECO:0000256" key="1">
    <source>
        <dbReference type="ARBA" id="ARBA00004141"/>
    </source>
</evidence>
<dbReference type="InterPro" id="IPR005821">
    <property type="entry name" value="Ion_trans_dom"/>
</dbReference>
<reference evidence="7 8" key="1">
    <citation type="submission" date="2024-03" db="EMBL/GenBank/DDBJ databases">
        <title>Aureococcus anophagefferens CCMP1851 and Kratosvirus quantuckense: Draft genome of a second virus-susceptible host strain in the model system.</title>
        <authorList>
            <person name="Chase E."/>
            <person name="Truchon A.R."/>
            <person name="Schepens W."/>
            <person name="Wilhelm S.W."/>
        </authorList>
    </citation>
    <scope>NUCLEOTIDE SEQUENCE [LARGE SCALE GENOMIC DNA]</scope>
    <source>
        <strain evidence="7 8">CCMP1851</strain>
    </source>
</reference>
<evidence type="ECO:0000259" key="6">
    <source>
        <dbReference type="Pfam" id="PF00520"/>
    </source>
</evidence>
<keyword evidence="7" id="KW-0406">Ion transport</keyword>
<dbReference type="PRINTS" id="PR01463">
    <property type="entry name" value="EAGCHANLFMLY"/>
</dbReference>
<keyword evidence="2 5" id="KW-0812">Transmembrane</keyword>
<organism evidence="7 8">
    <name type="scientific">Aureococcus anophagefferens</name>
    <name type="common">Harmful bloom alga</name>
    <dbReference type="NCBI Taxonomy" id="44056"/>
    <lineage>
        <taxon>Eukaryota</taxon>
        <taxon>Sar</taxon>
        <taxon>Stramenopiles</taxon>
        <taxon>Ochrophyta</taxon>
        <taxon>Pelagophyceae</taxon>
        <taxon>Pelagomonadales</taxon>
        <taxon>Pelagomonadaceae</taxon>
        <taxon>Aureococcus</taxon>
    </lineage>
</organism>
<dbReference type="SUPFAM" id="SSF81324">
    <property type="entry name" value="Voltage-gated potassium channels"/>
    <property type="match status" value="1"/>
</dbReference>
<evidence type="ECO:0000256" key="2">
    <source>
        <dbReference type="ARBA" id="ARBA00022692"/>
    </source>
</evidence>
<dbReference type="Gene3D" id="1.10.287.630">
    <property type="entry name" value="Helix hairpin bin"/>
    <property type="match status" value="1"/>
</dbReference>
<evidence type="ECO:0000256" key="3">
    <source>
        <dbReference type="ARBA" id="ARBA00022989"/>
    </source>
</evidence>
<dbReference type="EMBL" id="JBBJCI010000032">
    <property type="protein sequence ID" value="KAK7254211.1"/>
    <property type="molecule type" value="Genomic_DNA"/>
</dbReference>
<comment type="caution">
    <text evidence="7">The sequence shown here is derived from an EMBL/GenBank/DDBJ whole genome shotgun (WGS) entry which is preliminary data.</text>
</comment>
<keyword evidence="8" id="KW-1185">Reference proteome</keyword>
<proteinExistence type="predicted"/>
<dbReference type="Proteomes" id="UP001363151">
    <property type="component" value="Unassembled WGS sequence"/>
</dbReference>
<dbReference type="Gene3D" id="1.10.287.70">
    <property type="match status" value="1"/>
</dbReference>
<evidence type="ECO:0000313" key="8">
    <source>
        <dbReference type="Proteomes" id="UP001363151"/>
    </source>
</evidence>
<gene>
    <name evidence="7" type="ORF">SO694_00008576</name>
</gene>